<protein>
    <submittedName>
        <fullName evidence="4">Site-specific recombinase XerD</fullName>
    </submittedName>
</protein>
<accession>A0ABS4GHL1</accession>
<evidence type="ECO:0000256" key="1">
    <source>
        <dbReference type="ARBA" id="ARBA00023125"/>
    </source>
</evidence>
<dbReference type="Pfam" id="PF13495">
    <property type="entry name" value="Phage_int_SAM_4"/>
    <property type="match status" value="1"/>
</dbReference>
<dbReference type="PROSITE" id="PS51900">
    <property type="entry name" value="CB"/>
    <property type="match status" value="1"/>
</dbReference>
<dbReference type="Gene3D" id="1.10.150.130">
    <property type="match status" value="1"/>
</dbReference>
<feature type="domain" description="Core-binding (CB)" evidence="3">
    <location>
        <begin position="1"/>
        <end position="83"/>
    </location>
</feature>
<dbReference type="RefSeq" id="WP_209512898.1">
    <property type="nucleotide sequence ID" value="NZ_JAGGKS010000010.1"/>
</dbReference>
<dbReference type="EMBL" id="JAGGKS010000010">
    <property type="protein sequence ID" value="MBP1927186.1"/>
    <property type="molecule type" value="Genomic_DNA"/>
</dbReference>
<organism evidence="4 5">
    <name type="scientific">Sedimentibacter acidaminivorans</name>
    <dbReference type="NCBI Taxonomy" id="913099"/>
    <lineage>
        <taxon>Bacteria</taxon>
        <taxon>Bacillati</taxon>
        <taxon>Bacillota</taxon>
        <taxon>Tissierellia</taxon>
        <taxon>Sedimentibacter</taxon>
    </lineage>
</organism>
<dbReference type="InterPro" id="IPR011010">
    <property type="entry name" value="DNA_brk_join_enz"/>
</dbReference>
<comment type="caution">
    <text evidence="4">The sequence shown here is derived from an EMBL/GenBank/DDBJ whole genome shotgun (WGS) entry which is preliminary data.</text>
</comment>
<evidence type="ECO:0000313" key="4">
    <source>
        <dbReference type="EMBL" id="MBP1927186.1"/>
    </source>
</evidence>
<evidence type="ECO:0000313" key="5">
    <source>
        <dbReference type="Proteomes" id="UP001519342"/>
    </source>
</evidence>
<evidence type="ECO:0000256" key="2">
    <source>
        <dbReference type="PROSITE-ProRule" id="PRU01248"/>
    </source>
</evidence>
<dbReference type="InterPro" id="IPR044068">
    <property type="entry name" value="CB"/>
</dbReference>
<keyword evidence="1 2" id="KW-0238">DNA-binding</keyword>
<proteinExistence type="predicted"/>
<reference evidence="4 5" key="1">
    <citation type="submission" date="2021-03" db="EMBL/GenBank/DDBJ databases">
        <title>Genomic Encyclopedia of Type Strains, Phase IV (KMG-IV): sequencing the most valuable type-strain genomes for metagenomic binning, comparative biology and taxonomic classification.</title>
        <authorList>
            <person name="Goeker M."/>
        </authorList>
    </citation>
    <scope>NUCLEOTIDE SEQUENCE [LARGE SCALE GENOMIC DNA]</scope>
    <source>
        <strain evidence="4 5">DSM 24004</strain>
    </source>
</reference>
<gene>
    <name evidence="4" type="ORF">J2Z76_003059</name>
</gene>
<evidence type="ECO:0000259" key="3">
    <source>
        <dbReference type="PROSITE" id="PS51900"/>
    </source>
</evidence>
<sequence>MTKEEILEKVKFHAVLRGLSKNTQDEYYTKAKQFQDHYNKPATELNTTDVQNYLYHLLTERKISTGSINTYNSGLRFLYNIVLDKTWGRLRRLLRLSVFRPSVFSSDRISTC</sequence>
<dbReference type="InterPro" id="IPR010998">
    <property type="entry name" value="Integrase_recombinase_N"/>
</dbReference>
<name>A0ABS4GHL1_9FIRM</name>
<dbReference type="InterPro" id="IPR004107">
    <property type="entry name" value="Integrase_SAM-like_N"/>
</dbReference>
<dbReference type="Proteomes" id="UP001519342">
    <property type="component" value="Unassembled WGS sequence"/>
</dbReference>
<dbReference type="SUPFAM" id="SSF56349">
    <property type="entry name" value="DNA breaking-rejoining enzymes"/>
    <property type="match status" value="1"/>
</dbReference>
<keyword evidence="5" id="KW-1185">Reference proteome</keyword>